<dbReference type="VEuPathDB" id="FungiDB:RhiirFUN_012700"/>
<evidence type="ECO:0000256" key="1">
    <source>
        <dbReference type="SAM" id="MobiDB-lite"/>
    </source>
</evidence>
<evidence type="ECO:0000313" key="3">
    <source>
        <dbReference type="Proteomes" id="UP000232722"/>
    </source>
</evidence>
<feature type="region of interest" description="Disordered" evidence="1">
    <location>
        <begin position="169"/>
        <end position="189"/>
    </location>
</feature>
<feature type="compositionally biased region" description="Polar residues" evidence="1">
    <location>
        <begin position="170"/>
        <end position="183"/>
    </location>
</feature>
<name>A0A2N0NK38_9GLOM</name>
<evidence type="ECO:0000313" key="2">
    <source>
        <dbReference type="EMBL" id="PKB94929.1"/>
    </source>
</evidence>
<dbReference type="AlphaFoldDB" id="A0A2N0NK38"/>
<reference evidence="2 3" key="1">
    <citation type="submission" date="2016-04" db="EMBL/GenBank/DDBJ databases">
        <title>Genome analyses suggest a sexual origin of heterokaryosis in a supposedly ancient asexual fungus.</title>
        <authorList>
            <person name="Ropars J."/>
            <person name="Sedzielewska K."/>
            <person name="Noel J."/>
            <person name="Charron P."/>
            <person name="Farinelli L."/>
            <person name="Marton T."/>
            <person name="Kruger M."/>
            <person name="Pelin A."/>
            <person name="Brachmann A."/>
            <person name="Corradi N."/>
        </authorList>
    </citation>
    <scope>NUCLEOTIDE SEQUENCE [LARGE SCALE GENOMIC DNA]</scope>
    <source>
        <strain evidence="2 3">A5</strain>
    </source>
</reference>
<accession>A0A2N0NK38</accession>
<dbReference type="EMBL" id="LLXJ01005364">
    <property type="protein sequence ID" value="PKB94929.1"/>
    <property type="molecule type" value="Genomic_DNA"/>
</dbReference>
<gene>
    <name evidence="2" type="ORF">RhiirA5_437745</name>
</gene>
<proteinExistence type="predicted"/>
<dbReference type="VEuPathDB" id="FungiDB:RhiirA1_532070"/>
<protein>
    <submittedName>
        <fullName evidence="2">Uncharacterized protein</fullName>
    </submittedName>
</protein>
<sequence>MYPSQDNIGNSTHISNLTGFINDNCNRLPQTTAETIQAETIKCNDPSCNCNNDDTSAVVNNNNFPAAHATISLDHNQPISHSTSNNNDIISPGNNYHQQPIFNDVSNNNINISPNNKYQQFMSNNTSPPQIHLQYIDQNPLQTNAFPSLSSLGIVINSPQTYIVIMPAPVTSNPSSQQDNSYPNHPIRH</sequence>
<reference evidence="2 3" key="2">
    <citation type="submission" date="2017-09" db="EMBL/GenBank/DDBJ databases">
        <title>Extensive intraspecific genome diversity in a model arbuscular mycorrhizal fungus.</title>
        <authorList>
            <person name="Chen E.C."/>
            <person name="Morin E."/>
            <person name="Beaudet D."/>
            <person name="Noel J."/>
            <person name="Ndikumana S."/>
            <person name="Charron P."/>
            <person name="St-Onge C."/>
            <person name="Giorgi J."/>
            <person name="Grigoriev I.V."/>
            <person name="Roux C."/>
            <person name="Martin F.M."/>
            <person name="Corradi N."/>
        </authorList>
    </citation>
    <scope>NUCLEOTIDE SEQUENCE [LARGE SCALE GENOMIC DNA]</scope>
    <source>
        <strain evidence="2 3">A5</strain>
    </source>
</reference>
<organism evidence="2 3">
    <name type="scientific">Rhizophagus irregularis</name>
    <dbReference type="NCBI Taxonomy" id="588596"/>
    <lineage>
        <taxon>Eukaryota</taxon>
        <taxon>Fungi</taxon>
        <taxon>Fungi incertae sedis</taxon>
        <taxon>Mucoromycota</taxon>
        <taxon>Glomeromycotina</taxon>
        <taxon>Glomeromycetes</taxon>
        <taxon>Glomerales</taxon>
        <taxon>Glomeraceae</taxon>
        <taxon>Rhizophagus</taxon>
    </lineage>
</organism>
<dbReference type="VEuPathDB" id="FungiDB:FUN_011420"/>
<comment type="caution">
    <text evidence="2">The sequence shown here is derived from an EMBL/GenBank/DDBJ whole genome shotgun (WGS) entry which is preliminary data.</text>
</comment>
<dbReference type="Proteomes" id="UP000232722">
    <property type="component" value="Unassembled WGS sequence"/>
</dbReference>